<feature type="signal peptide" evidence="1">
    <location>
        <begin position="1"/>
        <end position="24"/>
    </location>
</feature>
<organism evidence="3 4">
    <name type="scientific">Bhargavaea ullalensis</name>
    <dbReference type="NCBI Taxonomy" id="1265685"/>
    <lineage>
        <taxon>Bacteria</taxon>
        <taxon>Bacillati</taxon>
        <taxon>Bacillota</taxon>
        <taxon>Bacilli</taxon>
        <taxon>Bacillales</taxon>
        <taxon>Caryophanaceae</taxon>
        <taxon>Bhargavaea</taxon>
    </lineage>
</organism>
<dbReference type="Proteomes" id="UP001549099">
    <property type="component" value="Unassembled WGS sequence"/>
</dbReference>
<dbReference type="InterPro" id="IPR011081">
    <property type="entry name" value="Big_4"/>
</dbReference>
<sequence length="288" mass="31098">MKKWFGGWVVAVLVLAFLVPTASAAPVYTDVPESGEHSANILLARELGVMTGYPDGTFKPGKAVYRADAIKALGKLVLSQSGETLDSYNVEGVKAFADVPADGPDEELYRLSLVVRNAGIFDGNPNNNVSPRQLISREQMAKVLVNAFGLKDVPDEIVSMRDLHAAAPYFREPILVLAKNNVTHVLEFRPKEAVSRGQFASFLVRAHDTRAVKYAVEEVEQPAAVRTAAGVMPNLPVKLEIRLVNGITADAPVFWNLKTADLLAPGDYTVEGTVGDTGRTAEIVVTVE</sequence>
<keyword evidence="1" id="KW-0732">Signal</keyword>
<gene>
    <name evidence="3" type="ORF">ABID49_002084</name>
</gene>
<evidence type="ECO:0000259" key="2">
    <source>
        <dbReference type="PROSITE" id="PS51272"/>
    </source>
</evidence>
<keyword evidence="4" id="KW-1185">Reference proteome</keyword>
<evidence type="ECO:0000313" key="4">
    <source>
        <dbReference type="Proteomes" id="UP001549099"/>
    </source>
</evidence>
<accession>A0ABV2GD12</accession>
<evidence type="ECO:0000313" key="3">
    <source>
        <dbReference type="EMBL" id="MET3576169.1"/>
    </source>
</evidence>
<dbReference type="Pfam" id="PF07532">
    <property type="entry name" value="Big_4"/>
    <property type="match status" value="1"/>
</dbReference>
<protein>
    <recommendedName>
        <fullName evidence="2">SLH domain-containing protein</fullName>
    </recommendedName>
</protein>
<dbReference type="PROSITE" id="PS51272">
    <property type="entry name" value="SLH"/>
    <property type="match status" value="2"/>
</dbReference>
<reference evidence="3 4" key="1">
    <citation type="submission" date="2024-06" db="EMBL/GenBank/DDBJ databases">
        <title>Genomic Encyclopedia of Type Strains, Phase IV (KMG-IV): sequencing the most valuable type-strain genomes for metagenomic binning, comparative biology and taxonomic classification.</title>
        <authorList>
            <person name="Goeker M."/>
        </authorList>
    </citation>
    <scope>NUCLEOTIDE SEQUENCE [LARGE SCALE GENOMIC DNA]</scope>
    <source>
        <strain evidence="3 4">DSM 26128</strain>
    </source>
</reference>
<evidence type="ECO:0000256" key="1">
    <source>
        <dbReference type="SAM" id="SignalP"/>
    </source>
</evidence>
<dbReference type="Pfam" id="PF00395">
    <property type="entry name" value="SLH"/>
    <property type="match status" value="3"/>
</dbReference>
<feature type="chain" id="PRO_5047143649" description="SLH domain-containing protein" evidence="1">
    <location>
        <begin position="25"/>
        <end position="288"/>
    </location>
</feature>
<feature type="domain" description="SLH" evidence="2">
    <location>
        <begin position="92"/>
        <end position="158"/>
    </location>
</feature>
<comment type="caution">
    <text evidence="3">The sequence shown here is derived from an EMBL/GenBank/DDBJ whole genome shotgun (WGS) entry which is preliminary data.</text>
</comment>
<dbReference type="InterPro" id="IPR001119">
    <property type="entry name" value="SLH_dom"/>
</dbReference>
<dbReference type="EMBL" id="JBEPLW010000017">
    <property type="protein sequence ID" value="MET3576169.1"/>
    <property type="molecule type" value="Genomic_DNA"/>
</dbReference>
<feature type="domain" description="SLH" evidence="2">
    <location>
        <begin position="24"/>
        <end position="87"/>
    </location>
</feature>
<dbReference type="RefSeq" id="WP_354197977.1">
    <property type="nucleotide sequence ID" value="NZ_JBEPLW010000017.1"/>
</dbReference>
<proteinExistence type="predicted"/>
<name>A0ABV2GD12_9BACL</name>